<dbReference type="EMBL" id="JAEEGA010000003">
    <property type="protein sequence ID" value="MBP1040630.1"/>
    <property type="molecule type" value="Genomic_DNA"/>
</dbReference>
<dbReference type="GO" id="GO:0005524">
    <property type="term" value="F:ATP binding"/>
    <property type="evidence" value="ECO:0007669"/>
    <property type="project" value="UniProtKB-KW"/>
</dbReference>
<dbReference type="Gene3D" id="3.40.50.300">
    <property type="entry name" value="P-loop containing nucleotide triphosphate hydrolases"/>
    <property type="match status" value="1"/>
</dbReference>
<dbReference type="Proteomes" id="UP000674938">
    <property type="component" value="Unassembled WGS sequence"/>
</dbReference>
<evidence type="ECO:0000256" key="1">
    <source>
        <dbReference type="ARBA" id="ARBA00022741"/>
    </source>
</evidence>
<dbReference type="Pfam" id="PF00005">
    <property type="entry name" value="ABC_tran"/>
    <property type="match status" value="1"/>
</dbReference>
<keyword evidence="1" id="KW-0547">Nucleotide-binding</keyword>
<comment type="caution">
    <text evidence="4">The sequence shown here is derived from an EMBL/GenBank/DDBJ whole genome shotgun (WGS) entry which is preliminary data.</text>
</comment>
<feature type="domain" description="ABC transporter" evidence="3">
    <location>
        <begin position="5"/>
        <end position="235"/>
    </location>
</feature>
<dbReference type="GO" id="GO:0016887">
    <property type="term" value="F:ATP hydrolysis activity"/>
    <property type="evidence" value="ECO:0007669"/>
    <property type="project" value="InterPro"/>
</dbReference>
<evidence type="ECO:0000313" key="4">
    <source>
        <dbReference type="EMBL" id="MBP1040630.1"/>
    </source>
</evidence>
<dbReference type="PROSITE" id="PS50893">
    <property type="entry name" value="ABC_TRANSPORTER_2"/>
    <property type="match status" value="1"/>
</dbReference>
<dbReference type="PANTHER" id="PTHR43582:SF2">
    <property type="entry name" value="LINEARMYCIN RESISTANCE ATP-BINDING PROTEIN LNRL"/>
    <property type="match status" value="1"/>
</dbReference>
<dbReference type="SUPFAM" id="SSF52540">
    <property type="entry name" value="P-loop containing nucleoside triphosphate hydrolases"/>
    <property type="match status" value="1"/>
</dbReference>
<evidence type="ECO:0000259" key="3">
    <source>
        <dbReference type="PROSITE" id="PS50893"/>
    </source>
</evidence>
<keyword evidence="5" id="KW-1185">Reference proteome</keyword>
<dbReference type="InterPro" id="IPR027417">
    <property type="entry name" value="P-loop_NTPase"/>
</dbReference>
<evidence type="ECO:0000256" key="2">
    <source>
        <dbReference type="ARBA" id="ARBA00022840"/>
    </source>
</evidence>
<dbReference type="InterPro" id="IPR017871">
    <property type="entry name" value="ABC_transporter-like_CS"/>
</dbReference>
<dbReference type="PANTHER" id="PTHR43582">
    <property type="entry name" value="LINEARMYCIN RESISTANCE ATP-BINDING PROTEIN LNRL"/>
    <property type="match status" value="1"/>
</dbReference>
<accession>A0A940P9K5</accession>
<organism evidence="4 5">
    <name type="scientific">Vagococcus allomyrinae</name>
    <dbReference type="NCBI Taxonomy" id="2794353"/>
    <lineage>
        <taxon>Bacteria</taxon>
        <taxon>Bacillati</taxon>
        <taxon>Bacillota</taxon>
        <taxon>Bacilli</taxon>
        <taxon>Lactobacillales</taxon>
        <taxon>Enterococcaceae</taxon>
        <taxon>Vagococcus</taxon>
    </lineage>
</organism>
<gene>
    <name evidence="4" type="ORF">I6N95_06415</name>
</gene>
<proteinExistence type="predicted"/>
<sequence>MKTLLEVKELNKTFECKKVVKNLSFSIYEKEILCLLGPNGAGKSTTINILTGALSYDSGQLFFHQRKLQANDRGFKRKIGVVPQDLALYEELSAEVNVTFFASLYGLKGEELKNKVTEALAFVGLGDRRKSVVKTFSGGMKRRLNIACGMAHGPELLIMDEPTVGIDPQSRLHILTAIRRLRDQGMTILYTTHYMEEVEEISDRIIIIDQGEILASGSKEELKAAVANEQLIEIEVSEGKLIAVDQLYSLEGVKEASLSDNKVSIKTLKNIDNLDRIIGKLLSFSIKIKNISIESANLETVFLQLTGRTLRD</sequence>
<name>A0A940P9K5_9ENTE</name>
<protein>
    <submittedName>
        <fullName evidence="4">ABC transporter ATP-binding protein</fullName>
    </submittedName>
</protein>
<reference evidence="4" key="1">
    <citation type="submission" date="2020-12" db="EMBL/GenBank/DDBJ databases">
        <title>Vagococcus allomyrinae sp. nov. and Enterococcus lavae sp. nov., isolated from the larvae of Allomyrina dichotoma.</title>
        <authorList>
            <person name="Lee S.D."/>
        </authorList>
    </citation>
    <scope>NUCLEOTIDE SEQUENCE</scope>
    <source>
        <strain evidence="4">BWB3-3</strain>
    </source>
</reference>
<dbReference type="InterPro" id="IPR003593">
    <property type="entry name" value="AAA+_ATPase"/>
</dbReference>
<dbReference type="PROSITE" id="PS00211">
    <property type="entry name" value="ABC_TRANSPORTER_1"/>
    <property type="match status" value="1"/>
</dbReference>
<keyword evidence="2 4" id="KW-0067">ATP-binding</keyword>
<dbReference type="SMART" id="SM00382">
    <property type="entry name" value="AAA"/>
    <property type="match status" value="1"/>
</dbReference>
<evidence type="ECO:0000313" key="5">
    <source>
        <dbReference type="Proteomes" id="UP000674938"/>
    </source>
</evidence>
<dbReference type="InterPro" id="IPR003439">
    <property type="entry name" value="ABC_transporter-like_ATP-bd"/>
</dbReference>
<dbReference type="AlphaFoldDB" id="A0A940P9K5"/>
<dbReference type="RefSeq" id="WP_209525804.1">
    <property type="nucleotide sequence ID" value="NZ_JAEEGA010000003.1"/>
</dbReference>